<dbReference type="Proteomes" id="UP000294299">
    <property type="component" value="Chromosome NFRAN"/>
</dbReference>
<name>A0A484ICB5_9ARCH</name>
<proteinExistence type="predicted"/>
<evidence type="ECO:0000256" key="1">
    <source>
        <dbReference type="SAM" id="MobiDB-lite"/>
    </source>
</evidence>
<dbReference type="PANTHER" id="PTHR10334">
    <property type="entry name" value="CYSTEINE-RICH SECRETORY PROTEIN-RELATED"/>
    <property type="match status" value="1"/>
</dbReference>
<evidence type="ECO:0000313" key="3">
    <source>
        <dbReference type="EMBL" id="VFJ13310.1"/>
    </source>
</evidence>
<evidence type="ECO:0000313" key="4">
    <source>
        <dbReference type="Proteomes" id="UP000294299"/>
    </source>
</evidence>
<feature type="domain" description="SCP" evidence="2">
    <location>
        <begin position="36"/>
        <end position="177"/>
    </location>
</feature>
<accession>A0A484ICB5</accession>
<keyword evidence="4" id="KW-1185">Reference proteome</keyword>
<dbReference type="EMBL" id="LR216287">
    <property type="protein sequence ID" value="VFJ13310.1"/>
    <property type="molecule type" value="Genomic_DNA"/>
</dbReference>
<dbReference type="InterPro" id="IPR002413">
    <property type="entry name" value="V5_allergen-like"/>
</dbReference>
<evidence type="ECO:0000259" key="2">
    <source>
        <dbReference type="SMART" id="SM00198"/>
    </source>
</evidence>
<dbReference type="OrthoDB" id="13914at2157"/>
<dbReference type="SUPFAM" id="SSF55797">
    <property type="entry name" value="PR-1-like"/>
    <property type="match status" value="1"/>
</dbReference>
<gene>
    <name evidence="3" type="ORF">NFRAN_0988</name>
</gene>
<sequence>MYIKVSLKITIIILMVGILAVPPTILQSSHAQANTEFENTILNIHNQERAEVNVPALSWSNNLAADAQIWANHLTTLGLKAGDLPPHDPSNSEGENLWMGTAGADSTAEQVQSWVAEKNNYVPGTPIPAETNEGDLVTGHYTQMVWSSTTEVGCATATGGGLAFLVCRYSPPGNFVGQVPFGPGSTASLADQGTGTSPGNTFVPADQGTGTSPGNTFVPADQGTGTSPGNTFVPAEENAGANNNGNDDGGDNNGNDDGGDNNGNDDGGDNNGNDDGGDNNGNDDGGDNNGNDDGGDNNGNDDGGDNNGNDDGGDNNGNDDQN</sequence>
<dbReference type="SMART" id="SM00198">
    <property type="entry name" value="SCP"/>
    <property type="match status" value="1"/>
</dbReference>
<dbReference type="PRINTS" id="PR00837">
    <property type="entry name" value="V5TPXLIKE"/>
</dbReference>
<protein>
    <submittedName>
        <fullName evidence="3">Cysteine-rich secretory protein family protein (Modular protein)</fullName>
    </submittedName>
</protein>
<dbReference type="InterPro" id="IPR018244">
    <property type="entry name" value="Allrgn_V5/Tpx1_CS"/>
</dbReference>
<dbReference type="AlphaFoldDB" id="A0A484ICB5"/>
<dbReference type="PROSITE" id="PS01010">
    <property type="entry name" value="CRISP_2"/>
    <property type="match status" value="1"/>
</dbReference>
<dbReference type="GeneID" id="60511048"/>
<reference evidence="3 4" key="1">
    <citation type="submission" date="2019-02" db="EMBL/GenBank/DDBJ databases">
        <authorList>
            <person name="Lehtovirta-Morley E L."/>
        </authorList>
    </citation>
    <scope>NUCLEOTIDE SEQUENCE [LARGE SCALE GENOMIC DNA]</scope>
    <source>
        <strain evidence="3">NFRAN1</strain>
    </source>
</reference>
<feature type="compositionally biased region" description="Polar residues" evidence="1">
    <location>
        <begin position="186"/>
        <end position="200"/>
    </location>
</feature>
<dbReference type="InterPro" id="IPR035940">
    <property type="entry name" value="CAP_sf"/>
</dbReference>
<dbReference type="InterPro" id="IPR001283">
    <property type="entry name" value="CRISP-related"/>
</dbReference>
<feature type="region of interest" description="Disordered" evidence="1">
    <location>
        <begin position="186"/>
        <end position="322"/>
    </location>
</feature>
<dbReference type="PRINTS" id="PR00838">
    <property type="entry name" value="V5ALLERGEN"/>
</dbReference>
<dbReference type="InterPro" id="IPR014044">
    <property type="entry name" value="CAP_dom"/>
</dbReference>
<dbReference type="PROSITE" id="PS01009">
    <property type="entry name" value="CRISP_1"/>
    <property type="match status" value="1"/>
</dbReference>
<dbReference type="KEGG" id="nfn:NFRAN_0988"/>
<dbReference type="Pfam" id="PF00188">
    <property type="entry name" value="CAP"/>
    <property type="match status" value="1"/>
</dbReference>
<dbReference type="Gene3D" id="3.40.33.10">
    <property type="entry name" value="CAP"/>
    <property type="match status" value="1"/>
</dbReference>
<dbReference type="RefSeq" id="WP_197731116.1">
    <property type="nucleotide sequence ID" value="NZ_LR216287.1"/>
</dbReference>
<organism evidence="3 4">
    <name type="scientific">Candidatus Nitrosocosmicus franklandianus</name>
    <dbReference type="NCBI Taxonomy" id="1798806"/>
    <lineage>
        <taxon>Archaea</taxon>
        <taxon>Nitrososphaerota</taxon>
        <taxon>Nitrososphaeria</taxon>
        <taxon>Nitrososphaerales</taxon>
        <taxon>Nitrososphaeraceae</taxon>
        <taxon>Candidatus Nitrosocosmicus</taxon>
    </lineage>
</organism>
<dbReference type="GO" id="GO:0005576">
    <property type="term" value="C:extracellular region"/>
    <property type="evidence" value="ECO:0007669"/>
    <property type="project" value="InterPro"/>
</dbReference>